<accession>A0A2N9HTB3</accession>
<gene>
    <name evidence="3" type="ORF">FSB_LOCUS43140</name>
</gene>
<proteinExistence type="predicted"/>
<feature type="region of interest" description="Disordered" evidence="1">
    <location>
        <begin position="1"/>
        <end position="20"/>
    </location>
</feature>
<dbReference type="InterPro" id="IPR029472">
    <property type="entry name" value="Copia-like_N"/>
</dbReference>
<name>A0A2N9HTB3_FAGSY</name>
<dbReference type="Pfam" id="PF14244">
    <property type="entry name" value="Retrotran_gag_3"/>
    <property type="match status" value="1"/>
</dbReference>
<evidence type="ECO:0000259" key="2">
    <source>
        <dbReference type="Pfam" id="PF14244"/>
    </source>
</evidence>
<dbReference type="PANTHER" id="PTHR37610:SF97">
    <property type="entry name" value="RETROTRANSPOSON GAG DOMAIN-CONTAINING PROTEIN"/>
    <property type="match status" value="1"/>
</dbReference>
<reference evidence="3" key="1">
    <citation type="submission" date="2018-02" db="EMBL/GenBank/DDBJ databases">
        <authorList>
            <person name="Cohen D.B."/>
            <person name="Kent A.D."/>
        </authorList>
    </citation>
    <scope>NUCLEOTIDE SEQUENCE</scope>
</reference>
<protein>
    <recommendedName>
        <fullName evidence="2">Retrotransposon Copia-like N-terminal domain-containing protein</fullName>
    </recommendedName>
</protein>
<evidence type="ECO:0000313" key="3">
    <source>
        <dbReference type="EMBL" id="SPD15258.1"/>
    </source>
</evidence>
<evidence type="ECO:0000256" key="1">
    <source>
        <dbReference type="SAM" id="MobiDB-lite"/>
    </source>
</evidence>
<dbReference type="EMBL" id="OIVN01004068">
    <property type="protein sequence ID" value="SPD15258.1"/>
    <property type="molecule type" value="Genomic_DNA"/>
</dbReference>
<dbReference type="AlphaFoldDB" id="A0A2N9HTB3"/>
<feature type="compositionally biased region" description="Polar residues" evidence="1">
    <location>
        <begin position="1"/>
        <end position="16"/>
    </location>
</feature>
<dbReference type="PANTHER" id="PTHR37610">
    <property type="entry name" value="CCHC-TYPE DOMAIN-CONTAINING PROTEIN"/>
    <property type="match status" value="1"/>
</dbReference>
<feature type="domain" description="Retrotransposon Copia-like N-terminal" evidence="2">
    <location>
        <begin position="31"/>
        <end position="77"/>
    </location>
</feature>
<organism evidence="3">
    <name type="scientific">Fagus sylvatica</name>
    <name type="common">Beechnut</name>
    <dbReference type="NCBI Taxonomy" id="28930"/>
    <lineage>
        <taxon>Eukaryota</taxon>
        <taxon>Viridiplantae</taxon>
        <taxon>Streptophyta</taxon>
        <taxon>Embryophyta</taxon>
        <taxon>Tracheophyta</taxon>
        <taxon>Spermatophyta</taxon>
        <taxon>Magnoliopsida</taxon>
        <taxon>eudicotyledons</taxon>
        <taxon>Gunneridae</taxon>
        <taxon>Pentapetalae</taxon>
        <taxon>rosids</taxon>
        <taxon>fabids</taxon>
        <taxon>Fagales</taxon>
        <taxon>Fagaceae</taxon>
        <taxon>Fagus</taxon>
    </lineage>
</organism>
<sequence length="353" mass="39440">MDTENSSRQVNASATHFSLDDPPPSSPYYLHASDNSSLILVNQPLTGDNFHSWFRSMAMGLSIKNKLGFVDGSIGPPQEGISSPLYSLWNRCNIVVITWILNCVSKEIHATMLYKQTASEIWAILRNRFSQSNGPQIFQVEQAIGSSNQSHVFDNYQQACLMQFLMGLNETFTPVRGQILLMDPMPHIDKVFSLLRQEERQRSIGQISLPRVESTALLCKSDSARPYQPKQGYQKKDKPTCTHCGYIGHTMDKCYKLHGYPPGYKPKGKSPMVHQVSLNNFGTSAAVTDEMSPFQVSQIQSQCQQILAALNTRPSEPLTPNTSYQAMANTTLFSPLPTHSILGLHPLEDDWIG</sequence>